<evidence type="ECO:0000256" key="6">
    <source>
        <dbReference type="SAM" id="Phobius"/>
    </source>
</evidence>
<keyword evidence="5 6" id="KW-0472">Membrane</keyword>
<evidence type="ECO:0000259" key="7">
    <source>
        <dbReference type="Pfam" id="PF00909"/>
    </source>
</evidence>
<feature type="transmembrane region" description="Helical" evidence="6">
    <location>
        <begin position="9"/>
        <end position="30"/>
    </location>
</feature>
<comment type="similarity">
    <text evidence="2">Belongs to the ammonium transporter (TC 2.A.49) family. Rh subfamily.</text>
</comment>
<sequence length="462" mass="50554">MIISKGRKLAIFLTISQGIFIILFGLFVDYDQFRQTSLSSDAKYRATQPIQQDVHLIVFIGFGFVMTFLRKYGYSAITFNLVIACVVIQWAIVFRGLIYGNVFEGKRFTLGIKELLSADFAAITVTISIGAVMGKISFLQLLVMAFIEVLLFLINEWLSDSVLKAEDAGKSIYVHTFGAYFGLAVSRVIYCKDLEKFAKLSKDNVTYESTMFSVLGTLFLWAFWPSLNAGSLIIDQQHRSVINTYLSLTASSLISFAVSAFLNKNGNLDILHIQRAALAGGVAIGATAHMPIGPWLSLLIGSASGAISTLGFKYLTPVMADTCSIHDTCGIHNVHGMPGLLAGFAGACATALATFDKWGETLFEIFPGTAPTIDSYLYRHLHQNASIWEAGLHRRSIEQAGYQMASMLLTVIVAITGGLFTGLFLRIPVWNRPKGQSLFTDEGFWLVSTPVNDDGSGNGHSH</sequence>
<protein>
    <recommendedName>
        <fullName evidence="7">Ammonium transporter AmtB-like domain-containing protein</fullName>
    </recommendedName>
</protein>
<keyword evidence="3 6" id="KW-0812">Transmembrane</keyword>
<keyword evidence="9" id="KW-1185">Reference proteome</keyword>
<evidence type="ECO:0000313" key="8">
    <source>
        <dbReference type="EMBL" id="KAJ8318569.1"/>
    </source>
</evidence>
<proteinExistence type="inferred from homology"/>
<feature type="transmembrane region" description="Helical" evidence="6">
    <location>
        <begin position="171"/>
        <end position="190"/>
    </location>
</feature>
<feature type="transmembrane region" description="Helical" evidence="6">
    <location>
        <begin position="404"/>
        <end position="425"/>
    </location>
</feature>
<evidence type="ECO:0000256" key="5">
    <source>
        <dbReference type="ARBA" id="ARBA00023136"/>
    </source>
</evidence>
<dbReference type="Pfam" id="PF00909">
    <property type="entry name" value="Ammonium_transp"/>
    <property type="match status" value="1"/>
</dbReference>
<feature type="transmembrane region" description="Helical" evidence="6">
    <location>
        <begin position="115"/>
        <end position="134"/>
    </location>
</feature>
<reference evidence="8 9" key="1">
    <citation type="submission" date="2022-12" db="EMBL/GenBank/DDBJ databases">
        <title>Chromosome-level genome of Tegillarca granosa.</title>
        <authorList>
            <person name="Kim J."/>
        </authorList>
    </citation>
    <scope>NUCLEOTIDE SEQUENCE [LARGE SCALE GENOMIC DNA]</scope>
    <source>
        <strain evidence="8">Teg-2019</strain>
        <tissue evidence="8">Adductor muscle</tissue>
    </source>
</reference>
<evidence type="ECO:0000256" key="1">
    <source>
        <dbReference type="ARBA" id="ARBA00004141"/>
    </source>
</evidence>
<keyword evidence="4 6" id="KW-1133">Transmembrane helix</keyword>
<accession>A0ABQ9FMQ9</accession>
<dbReference type="Proteomes" id="UP001217089">
    <property type="component" value="Unassembled WGS sequence"/>
</dbReference>
<dbReference type="PANTHER" id="PTHR11730">
    <property type="entry name" value="AMMONIUM TRANSPORTER"/>
    <property type="match status" value="1"/>
</dbReference>
<feature type="domain" description="Ammonium transporter AmtB-like" evidence="7">
    <location>
        <begin position="48"/>
        <end position="431"/>
    </location>
</feature>
<organism evidence="8 9">
    <name type="scientific">Tegillarca granosa</name>
    <name type="common">Malaysian cockle</name>
    <name type="synonym">Anadara granosa</name>
    <dbReference type="NCBI Taxonomy" id="220873"/>
    <lineage>
        <taxon>Eukaryota</taxon>
        <taxon>Metazoa</taxon>
        <taxon>Spiralia</taxon>
        <taxon>Lophotrochozoa</taxon>
        <taxon>Mollusca</taxon>
        <taxon>Bivalvia</taxon>
        <taxon>Autobranchia</taxon>
        <taxon>Pteriomorphia</taxon>
        <taxon>Arcoida</taxon>
        <taxon>Arcoidea</taxon>
        <taxon>Arcidae</taxon>
        <taxon>Tegillarca</taxon>
    </lineage>
</organism>
<feature type="transmembrane region" description="Helical" evidence="6">
    <location>
        <begin position="240"/>
        <end position="262"/>
    </location>
</feature>
<dbReference type="PANTHER" id="PTHR11730:SF60">
    <property type="entry name" value="RH50, ISOFORM D"/>
    <property type="match status" value="1"/>
</dbReference>
<dbReference type="PRINTS" id="PR00342">
    <property type="entry name" value="RHESUSRHD"/>
</dbReference>
<dbReference type="InterPro" id="IPR029020">
    <property type="entry name" value="Ammonium/urea_transptr"/>
</dbReference>
<comment type="subcellular location">
    <subcellularLocation>
        <location evidence="1">Membrane</location>
        <topology evidence="1">Multi-pass membrane protein</topology>
    </subcellularLocation>
</comment>
<evidence type="ECO:0000256" key="3">
    <source>
        <dbReference type="ARBA" id="ARBA00022692"/>
    </source>
</evidence>
<dbReference type="InterPro" id="IPR024041">
    <property type="entry name" value="NH4_transpt_AmtB-like_dom"/>
</dbReference>
<dbReference type="InterPro" id="IPR002229">
    <property type="entry name" value="RhesusRHD"/>
</dbReference>
<feature type="transmembrane region" description="Helical" evidence="6">
    <location>
        <begin position="81"/>
        <end position="103"/>
    </location>
</feature>
<dbReference type="Gene3D" id="1.10.3430.10">
    <property type="entry name" value="Ammonium transporter AmtB like domains"/>
    <property type="match status" value="1"/>
</dbReference>
<gene>
    <name evidence="8" type="ORF">KUTeg_003660</name>
</gene>
<name>A0ABQ9FMQ9_TEGGR</name>
<dbReference type="EMBL" id="JARBDR010000214">
    <property type="protein sequence ID" value="KAJ8318569.1"/>
    <property type="molecule type" value="Genomic_DNA"/>
</dbReference>
<evidence type="ECO:0000256" key="4">
    <source>
        <dbReference type="ARBA" id="ARBA00022989"/>
    </source>
</evidence>
<feature type="transmembrane region" description="Helical" evidence="6">
    <location>
        <begin position="141"/>
        <end position="159"/>
    </location>
</feature>
<comment type="caution">
    <text evidence="8">The sequence shown here is derived from an EMBL/GenBank/DDBJ whole genome shotgun (WGS) entry which is preliminary data.</text>
</comment>
<evidence type="ECO:0000313" key="9">
    <source>
        <dbReference type="Proteomes" id="UP001217089"/>
    </source>
</evidence>
<dbReference type="SUPFAM" id="SSF111352">
    <property type="entry name" value="Ammonium transporter"/>
    <property type="match status" value="1"/>
</dbReference>
<evidence type="ECO:0000256" key="2">
    <source>
        <dbReference type="ARBA" id="ARBA00011036"/>
    </source>
</evidence>
<feature type="transmembrane region" description="Helical" evidence="6">
    <location>
        <begin position="211"/>
        <end position="234"/>
    </location>
</feature>